<feature type="transmembrane region" description="Helical" evidence="1">
    <location>
        <begin position="88"/>
        <end position="113"/>
    </location>
</feature>
<evidence type="ECO:0000313" key="2">
    <source>
        <dbReference type="EMBL" id="GAF74847.1"/>
    </source>
</evidence>
<comment type="caution">
    <text evidence="2">The sequence shown here is derived from an EMBL/GenBank/DDBJ whole genome shotgun (WGS) entry which is preliminary data.</text>
</comment>
<reference evidence="2" key="1">
    <citation type="journal article" date="2014" name="Front. Microbiol.">
        <title>High frequency of phylogenetically diverse reductive dehalogenase-homologous genes in deep subseafloor sedimentary metagenomes.</title>
        <authorList>
            <person name="Kawai M."/>
            <person name="Futagami T."/>
            <person name="Toyoda A."/>
            <person name="Takaki Y."/>
            <person name="Nishi S."/>
            <person name="Hori S."/>
            <person name="Arai W."/>
            <person name="Tsubouchi T."/>
            <person name="Morono Y."/>
            <person name="Uchiyama I."/>
            <person name="Ito T."/>
            <person name="Fujiyama A."/>
            <person name="Inagaki F."/>
            <person name="Takami H."/>
        </authorList>
    </citation>
    <scope>NUCLEOTIDE SEQUENCE</scope>
    <source>
        <strain evidence="2">Expedition CK06-06</strain>
    </source>
</reference>
<accession>X0SG14</accession>
<proteinExistence type="predicted"/>
<keyword evidence="1" id="KW-0472">Membrane</keyword>
<keyword evidence="1" id="KW-1133">Transmembrane helix</keyword>
<sequence>MSLDERSGVDFIMSTSAVTVLDRDLEAIDEDETADEEATLAVPDEDAQLTGSLVAVLSIVFGVCLMAAALYILMHASQYQPDFSEVRIVAYGLVVVTIGTLDAIAGVCLLVALTQLSRGYALATQVISVALLLLTFVSLVIAINVFGGLILLFLQGFLFMHIASYYRQQMANTIAQATVDDSA</sequence>
<feature type="transmembrane region" description="Helical" evidence="1">
    <location>
        <begin position="120"/>
        <end position="143"/>
    </location>
</feature>
<protein>
    <submittedName>
        <fullName evidence="2">Uncharacterized protein</fullName>
    </submittedName>
</protein>
<dbReference type="EMBL" id="BARS01006869">
    <property type="protein sequence ID" value="GAF74847.1"/>
    <property type="molecule type" value="Genomic_DNA"/>
</dbReference>
<evidence type="ECO:0000256" key="1">
    <source>
        <dbReference type="SAM" id="Phobius"/>
    </source>
</evidence>
<gene>
    <name evidence="2" type="ORF">S01H1_13308</name>
</gene>
<dbReference type="AlphaFoldDB" id="X0SG14"/>
<feature type="transmembrane region" description="Helical" evidence="1">
    <location>
        <begin position="53"/>
        <end position="76"/>
    </location>
</feature>
<keyword evidence="1" id="KW-0812">Transmembrane</keyword>
<name>X0SG14_9ZZZZ</name>
<feature type="transmembrane region" description="Helical" evidence="1">
    <location>
        <begin position="149"/>
        <end position="166"/>
    </location>
</feature>
<organism evidence="2">
    <name type="scientific">marine sediment metagenome</name>
    <dbReference type="NCBI Taxonomy" id="412755"/>
    <lineage>
        <taxon>unclassified sequences</taxon>
        <taxon>metagenomes</taxon>
        <taxon>ecological metagenomes</taxon>
    </lineage>
</organism>